<dbReference type="InterPro" id="IPR045853">
    <property type="entry name" value="Pep_chain_release_fac_I_sf"/>
</dbReference>
<dbReference type="InterPro" id="IPR050057">
    <property type="entry name" value="Prokaryotic/Mito_RF"/>
</dbReference>
<gene>
    <name evidence="5" type="ORF">PT974_05516</name>
</gene>
<accession>A0ABR0SJ10</accession>
<sequence length="405" mass="45458">MSVAPWICRSCIRTLRRSNRSQFVRYSSNDTSTLAPSLLRRAQSLAAEHDDLQAKLNSSFDTTKAKRAGELSPVADALKAWEKARSSIAELKAMTEDPEQDPDLASIARDELETEKENLESLERNLKASLTPRHAFADLPCMVEFRPGPGGLEGRYFTDTLFKMYKALCIRQGYRANVLKYEMAEAAGDQSSSSGEQPVQEAILEIQDQGAYDIFRSEAGMHRVQRIPSTESKGRVHTSAVAVWVLPSFPESTGAESDLEDPESDFYVNPQDVKVETMRARGAGGQHVNKTESAIRMTHIPTGTTVSMQDHRSQQRNREEAWKLMRSRIASQRAEQREEESARLRSSVLSQAQITRGDKIRTYNYNQDRCTDHRAGLDIMGAAKEWLVGKEIEVLIAEEEVKSSK</sequence>
<evidence type="ECO:0000313" key="5">
    <source>
        <dbReference type="EMBL" id="KAK5992118.1"/>
    </source>
</evidence>
<evidence type="ECO:0000256" key="2">
    <source>
        <dbReference type="ARBA" id="ARBA00022481"/>
    </source>
</evidence>
<dbReference type="PROSITE" id="PS00745">
    <property type="entry name" value="RF_PROK_I"/>
    <property type="match status" value="1"/>
</dbReference>
<keyword evidence="6" id="KW-1185">Reference proteome</keyword>
<dbReference type="Pfam" id="PF00472">
    <property type="entry name" value="RF-1"/>
    <property type="match status" value="1"/>
</dbReference>
<dbReference type="InterPro" id="IPR000352">
    <property type="entry name" value="Pep_chain_release_fac_I"/>
</dbReference>
<dbReference type="EMBL" id="JAVFKD010000012">
    <property type="protein sequence ID" value="KAK5992118.1"/>
    <property type="molecule type" value="Genomic_DNA"/>
</dbReference>
<dbReference type="Gene3D" id="3.30.70.1660">
    <property type="match status" value="1"/>
</dbReference>
<evidence type="ECO:0000256" key="1">
    <source>
        <dbReference type="ARBA" id="ARBA00010835"/>
    </source>
</evidence>
<comment type="caution">
    <text evidence="5">The sequence shown here is derived from an EMBL/GenBank/DDBJ whole genome shotgun (WGS) entry which is preliminary data.</text>
</comment>
<protein>
    <submittedName>
        <fullName evidence="5">Peptide chain release factor 1</fullName>
    </submittedName>
</protein>
<proteinExistence type="inferred from homology"/>
<reference evidence="5 6" key="1">
    <citation type="submission" date="2024-01" db="EMBL/GenBank/DDBJ databases">
        <title>Complete genome of Cladobotryum mycophilum ATHUM6906.</title>
        <authorList>
            <person name="Christinaki A.C."/>
            <person name="Myridakis A.I."/>
            <person name="Kouvelis V.N."/>
        </authorList>
    </citation>
    <scope>NUCLEOTIDE SEQUENCE [LARGE SCALE GENOMIC DNA]</scope>
    <source>
        <strain evidence="5 6">ATHUM6906</strain>
    </source>
</reference>
<dbReference type="Pfam" id="PF03462">
    <property type="entry name" value="PCRF"/>
    <property type="match status" value="1"/>
</dbReference>
<evidence type="ECO:0000313" key="6">
    <source>
        <dbReference type="Proteomes" id="UP001338125"/>
    </source>
</evidence>
<dbReference type="SUPFAM" id="SSF75620">
    <property type="entry name" value="Release factor"/>
    <property type="match status" value="1"/>
</dbReference>
<keyword evidence="2" id="KW-0488">Methylation</keyword>
<dbReference type="Gene3D" id="3.30.160.20">
    <property type="match status" value="1"/>
</dbReference>
<dbReference type="InterPro" id="IPR005139">
    <property type="entry name" value="PCRF"/>
</dbReference>
<dbReference type="Gene3D" id="6.10.140.1950">
    <property type="match status" value="1"/>
</dbReference>
<name>A0ABR0SJ10_9HYPO</name>
<evidence type="ECO:0000259" key="4">
    <source>
        <dbReference type="PROSITE" id="PS00745"/>
    </source>
</evidence>
<evidence type="ECO:0000256" key="3">
    <source>
        <dbReference type="ARBA" id="ARBA00022917"/>
    </source>
</evidence>
<organism evidence="5 6">
    <name type="scientific">Cladobotryum mycophilum</name>
    <dbReference type="NCBI Taxonomy" id="491253"/>
    <lineage>
        <taxon>Eukaryota</taxon>
        <taxon>Fungi</taxon>
        <taxon>Dikarya</taxon>
        <taxon>Ascomycota</taxon>
        <taxon>Pezizomycotina</taxon>
        <taxon>Sordariomycetes</taxon>
        <taxon>Hypocreomycetidae</taxon>
        <taxon>Hypocreales</taxon>
        <taxon>Hypocreaceae</taxon>
        <taxon>Cladobotryum</taxon>
    </lineage>
</organism>
<feature type="domain" description="Prokaryotic-type class I peptide chain release factors" evidence="4">
    <location>
        <begin position="279"/>
        <end position="295"/>
    </location>
</feature>
<dbReference type="PANTHER" id="PTHR43804:SF7">
    <property type="entry name" value="LD18447P"/>
    <property type="match status" value="1"/>
</dbReference>
<keyword evidence="3" id="KW-0648">Protein biosynthesis</keyword>
<dbReference type="PANTHER" id="PTHR43804">
    <property type="entry name" value="LD18447P"/>
    <property type="match status" value="1"/>
</dbReference>
<dbReference type="SMART" id="SM00937">
    <property type="entry name" value="PCRF"/>
    <property type="match status" value="1"/>
</dbReference>
<comment type="similarity">
    <text evidence="1">Belongs to the prokaryotic/mitochondrial release factor family.</text>
</comment>
<dbReference type="Proteomes" id="UP001338125">
    <property type="component" value="Unassembled WGS sequence"/>
</dbReference>